<evidence type="ECO:0000313" key="1">
    <source>
        <dbReference type="EMBL" id="KAG0426538.1"/>
    </source>
</evidence>
<name>A0AC60Q071_IXOPE</name>
<organism evidence="1 2">
    <name type="scientific">Ixodes persulcatus</name>
    <name type="common">Taiga tick</name>
    <dbReference type="NCBI Taxonomy" id="34615"/>
    <lineage>
        <taxon>Eukaryota</taxon>
        <taxon>Metazoa</taxon>
        <taxon>Ecdysozoa</taxon>
        <taxon>Arthropoda</taxon>
        <taxon>Chelicerata</taxon>
        <taxon>Arachnida</taxon>
        <taxon>Acari</taxon>
        <taxon>Parasitiformes</taxon>
        <taxon>Ixodida</taxon>
        <taxon>Ixodoidea</taxon>
        <taxon>Ixodidae</taxon>
        <taxon>Ixodinae</taxon>
        <taxon>Ixodes</taxon>
    </lineage>
</organism>
<dbReference type="EMBL" id="JABSTQ010009709">
    <property type="protein sequence ID" value="KAG0426538.1"/>
    <property type="molecule type" value="Genomic_DNA"/>
</dbReference>
<evidence type="ECO:0000313" key="2">
    <source>
        <dbReference type="Proteomes" id="UP000805193"/>
    </source>
</evidence>
<sequence length="191" mass="21493">MGPHDLRSLLRKLMRQTYVRTPAMSRGSALEGPAKECYKTKQAQHQNLVLSKCELYVMQGRPYIGASPDALVECQCCEKWVLEVKCPESMVKFLGEITEKSVGDMPSMKLKHTTTVFCQVQHAAQNRFQALLLDPLAVDKPTTSAVVNRNHLLHAEMDAFSSFMRSQAPMYRDVINYLNRIASFGVLPEAS</sequence>
<keyword evidence="2" id="KW-1185">Reference proteome</keyword>
<reference evidence="1 2" key="1">
    <citation type="journal article" date="2020" name="Cell">
        <title>Large-Scale Comparative Analyses of Tick Genomes Elucidate Their Genetic Diversity and Vector Capacities.</title>
        <authorList>
            <consortium name="Tick Genome and Microbiome Consortium (TIGMIC)"/>
            <person name="Jia N."/>
            <person name="Wang J."/>
            <person name="Shi W."/>
            <person name="Du L."/>
            <person name="Sun Y."/>
            <person name="Zhan W."/>
            <person name="Jiang J.F."/>
            <person name="Wang Q."/>
            <person name="Zhang B."/>
            <person name="Ji P."/>
            <person name="Bell-Sakyi L."/>
            <person name="Cui X.M."/>
            <person name="Yuan T.T."/>
            <person name="Jiang B.G."/>
            <person name="Yang W.F."/>
            <person name="Lam T.T."/>
            <person name="Chang Q.C."/>
            <person name="Ding S.J."/>
            <person name="Wang X.J."/>
            <person name="Zhu J.G."/>
            <person name="Ruan X.D."/>
            <person name="Zhao L."/>
            <person name="Wei J.T."/>
            <person name="Ye R.Z."/>
            <person name="Que T.C."/>
            <person name="Du C.H."/>
            <person name="Zhou Y.H."/>
            <person name="Cheng J.X."/>
            <person name="Dai P.F."/>
            <person name="Guo W.B."/>
            <person name="Han X.H."/>
            <person name="Huang E.J."/>
            <person name="Li L.F."/>
            <person name="Wei W."/>
            <person name="Gao Y.C."/>
            <person name="Liu J.Z."/>
            <person name="Shao H.Z."/>
            <person name="Wang X."/>
            <person name="Wang C.C."/>
            <person name="Yang T.C."/>
            <person name="Huo Q.B."/>
            <person name="Li W."/>
            <person name="Chen H.Y."/>
            <person name="Chen S.E."/>
            <person name="Zhou L.G."/>
            <person name="Ni X.B."/>
            <person name="Tian J.H."/>
            <person name="Sheng Y."/>
            <person name="Liu T."/>
            <person name="Pan Y.S."/>
            <person name="Xia L.Y."/>
            <person name="Li J."/>
            <person name="Zhao F."/>
            <person name="Cao W.C."/>
        </authorList>
    </citation>
    <scope>NUCLEOTIDE SEQUENCE [LARGE SCALE GENOMIC DNA]</scope>
    <source>
        <strain evidence="1">Iper-2018</strain>
    </source>
</reference>
<accession>A0AC60Q071</accession>
<gene>
    <name evidence="1" type="ORF">HPB47_026369</name>
</gene>
<dbReference type="Proteomes" id="UP000805193">
    <property type="component" value="Unassembled WGS sequence"/>
</dbReference>
<protein>
    <submittedName>
        <fullName evidence="1">Uncharacterized protein</fullName>
    </submittedName>
</protein>
<proteinExistence type="predicted"/>
<comment type="caution">
    <text evidence="1">The sequence shown here is derived from an EMBL/GenBank/DDBJ whole genome shotgun (WGS) entry which is preliminary data.</text>
</comment>